<keyword evidence="4" id="KW-0479">Metal-binding</keyword>
<comment type="caution">
    <text evidence="5">The sequence shown here is derived from an EMBL/GenBank/DDBJ whole genome shotgun (WGS) entry which is preliminary data.</text>
</comment>
<feature type="binding site" evidence="4">
    <location>
        <position position="158"/>
    </location>
    <ligand>
        <name>Mg(2+)</name>
        <dbReference type="ChEBI" id="CHEBI:18420"/>
    </ligand>
</feature>
<feature type="binding site" evidence="4">
    <location>
        <position position="157"/>
    </location>
    <ligand>
        <name>Mg(2+)</name>
        <dbReference type="ChEBI" id="CHEBI:18420"/>
    </ligand>
</feature>
<feature type="binding site" evidence="4">
    <location>
        <begin position="110"/>
        <end position="111"/>
    </location>
    <ligand>
        <name>S-adenosyl-L-methionine</name>
        <dbReference type="ChEBI" id="CHEBI:59789"/>
    </ligand>
</feature>
<organism evidence="5 6">
    <name type="scientific">Tigheibacillus jepli</name>
    <dbReference type="NCBI Taxonomy" id="3035914"/>
    <lineage>
        <taxon>Bacteria</taxon>
        <taxon>Bacillati</taxon>
        <taxon>Bacillota</taxon>
        <taxon>Bacilli</taxon>
        <taxon>Bacillales</taxon>
        <taxon>Bacillaceae</taxon>
        <taxon>Tigheibacillus</taxon>
    </lineage>
</organism>
<evidence type="ECO:0000256" key="1">
    <source>
        <dbReference type="ARBA" id="ARBA00022603"/>
    </source>
</evidence>
<evidence type="ECO:0000256" key="4">
    <source>
        <dbReference type="HAMAP-Rule" id="MF_02217"/>
    </source>
</evidence>
<feature type="binding site" evidence="4">
    <location>
        <position position="131"/>
    </location>
    <ligand>
        <name>S-adenosyl-L-methionine</name>
        <dbReference type="ChEBI" id="CHEBI:59789"/>
    </ligand>
</feature>
<proteinExistence type="inferred from homology"/>
<dbReference type="CDD" id="cd02440">
    <property type="entry name" value="AdoMet_MTases"/>
    <property type="match status" value="1"/>
</dbReference>
<dbReference type="InterPro" id="IPR029063">
    <property type="entry name" value="SAM-dependent_MTases_sf"/>
</dbReference>
<comment type="similarity">
    <text evidence="4">Belongs to the class I-like SAM-binding methyltransferase superfamily. Cation-dependent O-methyltransferase family.</text>
</comment>
<dbReference type="PROSITE" id="PS51682">
    <property type="entry name" value="SAM_OMT_I"/>
    <property type="match status" value="1"/>
</dbReference>
<dbReference type="InterPro" id="IPR050362">
    <property type="entry name" value="Cation-dep_OMT"/>
</dbReference>
<dbReference type="SUPFAM" id="SSF53335">
    <property type="entry name" value="S-adenosyl-L-methionine-dependent methyltransferases"/>
    <property type="match status" value="1"/>
</dbReference>
<dbReference type="InterPro" id="IPR043675">
    <property type="entry name" value="TrmR_methyltr"/>
</dbReference>
<dbReference type="RefSeq" id="WP_306066223.1">
    <property type="nucleotide sequence ID" value="NZ_JAROCA020000001.1"/>
</dbReference>
<dbReference type="EMBL" id="JAROCA020000001">
    <property type="protein sequence ID" value="MDY0405499.1"/>
    <property type="molecule type" value="Genomic_DNA"/>
</dbReference>
<evidence type="ECO:0000313" key="5">
    <source>
        <dbReference type="EMBL" id="MDY0405499.1"/>
    </source>
</evidence>
<keyword evidence="3 4" id="KW-0949">S-adenosyl-L-methionine</keyword>
<dbReference type="PANTHER" id="PTHR10509">
    <property type="entry name" value="O-METHYLTRANSFERASE-RELATED"/>
    <property type="match status" value="1"/>
</dbReference>
<name>A0ABU5CGN7_9BACI</name>
<feature type="binding site" evidence="4">
    <location>
        <position position="35"/>
    </location>
    <ligand>
        <name>S-adenosyl-L-methionine</name>
        <dbReference type="ChEBI" id="CHEBI:59789"/>
    </ligand>
</feature>
<evidence type="ECO:0000313" key="6">
    <source>
        <dbReference type="Proteomes" id="UP001228376"/>
    </source>
</evidence>
<dbReference type="Proteomes" id="UP001228376">
    <property type="component" value="Unassembled WGS sequence"/>
</dbReference>
<keyword evidence="4" id="KW-0460">Magnesium</keyword>
<dbReference type="PANTHER" id="PTHR10509:SF14">
    <property type="entry name" value="CAFFEOYL-COA O-METHYLTRANSFERASE 3-RELATED"/>
    <property type="match status" value="1"/>
</dbReference>
<accession>A0ABU5CGN7</accession>
<evidence type="ECO:0000256" key="2">
    <source>
        <dbReference type="ARBA" id="ARBA00022679"/>
    </source>
</evidence>
<sequence length="213" mass="24356">MEEQMKNYLASLMPPEPSWVQELKAQANTDKIPIMEDASMQLLMQLIRIKQPDKILEIGTAIGYSALRMSQAYPDAHIITLEKDDIRYNQAVVNIAKLNKENVIHPVLGDALEEMEKYISEGRRFDCIFIDAAKGQYKHFFTLADKLLNHQGMIVTDNVLFRGFVAIDQFEHPRYQKMVAKIKSFNQWLCQLSDYETSIIPVGDGVAISCKKS</sequence>
<gene>
    <name evidence="4" type="primary">trmR</name>
    <name evidence="5" type="ORF">P5G51_008890</name>
</gene>
<comment type="catalytic activity">
    <reaction evidence="4">
        <text>5-hydroxyuridine(34) in tRNA + S-adenosyl-L-methionine = 5-methoxyuridine(34) in tRNA + S-adenosyl-L-homocysteine + H(+)</text>
        <dbReference type="Rhea" id="RHEA:60524"/>
        <dbReference type="Rhea" id="RHEA-COMP:13381"/>
        <dbReference type="Rhea" id="RHEA-COMP:15591"/>
        <dbReference type="ChEBI" id="CHEBI:15378"/>
        <dbReference type="ChEBI" id="CHEBI:57856"/>
        <dbReference type="ChEBI" id="CHEBI:59789"/>
        <dbReference type="ChEBI" id="CHEBI:136877"/>
        <dbReference type="ChEBI" id="CHEBI:143860"/>
    </reaction>
</comment>
<protein>
    <recommendedName>
        <fullName evidence="4">tRNA 5-hydroxyuridine methyltransferase</fullName>
        <ecNumber evidence="4">2.1.1.-</ecNumber>
    </recommendedName>
    <alternativeName>
        <fullName evidence="4">ho5U methyltransferase</fullName>
    </alternativeName>
</protein>
<evidence type="ECO:0000256" key="3">
    <source>
        <dbReference type="ARBA" id="ARBA00022691"/>
    </source>
</evidence>
<dbReference type="InterPro" id="IPR002935">
    <property type="entry name" value="SAM_O-MeTrfase"/>
</dbReference>
<dbReference type="GO" id="GO:0008168">
    <property type="term" value="F:methyltransferase activity"/>
    <property type="evidence" value="ECO:0007669"/>
    <property type="project" value="UniProtKB-KW"/>
</dbReference>
<feature type="binding site" evidence="4">
    <location>
        <position position="82"/>
    </location>
    <ligand>
        <name>S-adenosyl-L-methionine</name>
        <dbReference type="ChEBI" id="CHEBI:59789"/>
    </ligand>
</feature>
<dbReference type="Gene3D" id="3.40.50.150">
    <property type="entry name" value="Vaccinia Virus protein VP39"/>
    <property type="match status" value="1"/>
</dbReference>
<feature type="binding site" evidence="4">
    <location>
        <position position="131"/>
    </location>
    <ligand>
        <name>Mg(2+)</name>
        <dbReference type="ChEBI" id="CHEBI:18420"/>
    </ligand>
</feature>
<reference evidence="5 6" key="1">
    <citation type="submission" date="2023-10" db="EMBL/GenBank/DDBJ databases">
        <title>179-bfca-hs.</title>
        <authorList>
            <person name="Miliotis G."/>
            <person name="Sengupta P."/>
            <person name="Hameed A."/>
            <person name="Chuvochina M."/>
            <person name="Mcdonagh F."/>
            <person name="Simpson A.C."/>
            <person name="Singh N.K."/>
            <person name="Rekha P.D."/>
            <person name="Raman K."/>
            <person name="Hugenholtz P."/>
            <person name="Venkateswaran K."/>
        </authorList>
    </citation>
    <scope>NUCLEOTIDE SEQUENCE [LARGE SCALE GENOMIC DNA]</scope>
    <source>
        <strain evidence="5 6">179-BFC-A-HS</strain>
    </source>
</reference>
<dbReference type="GO" id="GO:0032259">
    <property type="term" value="P:methylation"/>
    <property type="evidence" value="ECO:0007669"/>
    <property type="project" value="UniProtKB-KW"/>
</dbReference>
<dbReference type="Pfam" id="PF01596">
    <property type="entry name" value="Methyltransf_3"/>
    <property type="match status" value="1"/>
</dbReference>
<keyword evidence="1 4" id="KW-0489">Methyltransferase</keyword>
<comment type="function">
    <text evidence="4">Catalyzes the methylation of 5-hydroxyuridine (ho5U) to form 5-methoxyuridine (mo5U) at position 34 in tRNAs.</text>
</comment>
<dbReference type="EC" id="2.1.1.-" evidence="4"/>
<keyword evidence="2 4" id="KW-0808">Transferase</keyword>
<feature type="binding site" evidence="4">
    <location>
        <position position="65"/>
    </location>
    <ligand>
        <name>S-adenosyl-L-methionine</name>
        <dbReference type="ChEBI" id="CHEBI:59789"/>
    </ligand>
</feature>
<keyword evidence="4" id="KW-0819">tRNA processing</keyword>
<keyword evidence="6" id="KW-1185">Reference proteome</keyword>
<dbReference type="HAMAP" id="MF_02217">
    <property type="entry name" value="TrmR_methyltr"/>
    <property type="match status" value="1"/>
</dbReference>
<comment type="subunit">
    <text evidence="4">Homodimer.</text>
</comment>